<dbReference type="InterPro" id="IPR013126">
    <property type="entry name" value="Hsp_70_fam"/>
</dbReference>
<dbReference type="VEuPathDB" id="FungiDB:GGTG_04282"/>
<reference evidence="4" key="4">
    <citation type="journal article" date="2015" name="G3 (Bethesda)">
        <title>Genome sequences of three phytopathogenic species of the Magnaporthaceae family of fungi.</title>
        <authorList>
            <person name="Okagaki L.H."/>
            <person name="Nunes C.C."/>
            <person name="Sailsbery J."/>
            <person name="Clay B."/>
            <person name="Brown D."/>
            <person name="John T."/>
            <person name="Oh Y."/>
            <person name="Young N."/>
            <person name="Fitzgerald M."/>
            <person name="Haas B.J."/>
            <person name="Zeng Q."/>
            <person name="Young S."/>
            <person name="Adiconis X."/>
            <person name="Fan L."/>
            <person name="Levin J.Z."/>
            <person name="Mitchell T.K."/>
            <person name="Okubara P.A."/>
            <person name="Farman M.L."/>
            <person name="Kohn L.M."/>
            <person name="Birren B."/>
            <person name="Ma L.-J."/>
            <person name="Dean R.A."/>
        </authorList>
    </citation>
    <scope>NUCLEOTIDE SEQUENCE</scope>
    <source>
        <strain evidence="4">R3-111a-1</strain>
    </source>
</reference>
<evidence type="ECO:0000313" key="3">
    <source>
        <dbReference type="EMBL" id="EJT79195.1"/>
    </source>
</evidence>
<keyword evidence="2" id="KW-0067">ATP-binding</keyword>
<organism evidence="3">
    <name type="scientific">Gaeumannomyces tritici (strain R3-111a-1)</name>
    <name type="common">Wheat and barley take-all root rot fungus</name>
    <name type="synonym">Gaeumannomyces graminis var. tritici</name>
    <dbReference type="NCBI Taxonomy" id="644352"/>
    <lineage>
        <taxon>Eukaryota</taxon>
        <taxon>Fungi</taxon>
        <taxon>Dikarya</taxon>
        <taxon>Ascomycota</taxon>
        <taxon>Pezizomycotina</taxon>
        <taxon>Sordariomycetes</taxon>
        <taxon>Sordariomycetidae</taxon>
        <taxon>Magnaporthales</taxon>
        <taxon>Magnaporthaceae</taxon>
        <taxon>Gaeumannomyces</taxon>
    </lineage>
</organism>
<name>J3NSN2_GAET3</name>
<dbReference type="EnsemblFungi" id="EJT79195">
    <property type="protein sequence ID" value="EJT79195"/>
    <property type="gene ID" value="GGTG_04282"/>
</dbReference>
<reference evidence="5" key="1">
    <citation type="submission" date="2010-07" db="EMBL/GenBank/DDBJ databases">
        <title>The genome sequence of Gaeumannomyces graminis var. tritici strain R3-111a-1.</title>
        <authorList>
            <consortium name="The Broad Institute Genome Sequencing Platform"/>
            <person name="Ma L.-J."/>
            <person name="Dead R."/>
            <person name="Young S."/>
            <person name="Zeng Q."/>
            <person name="Koehrsen M."/>
            <person name="Alvarado L."/>
            <person name="Berlin A."/>
            <person name="Chapman S.B."/>
            <person name="Chen Z."/>
            <person name="Freedman E."/>
            <person name="Gellesch M."/>
            <person name="Goldberg J."/>
            <person name="Griggs A."/>
            <person name="Gujja S."/>
            <person name="Heilman E.R."/>
            <person name="Heiman D."/>
            <person name="Hepburn T."/>
            <person name="Howarth C."/>
            <person name="Jen D."/>
            <person name="Larson L."/>
            <person name="Mehta T."/>
            <person name="Neiman D."/>
            <person name="Pearson M."/>
            <person name="Roberts A."/>
            <person name="Saif S."/>
            <person name="Shea T."/>
            <person name="Shenoy N."/>
            <person name="Sisk P."/>
            <person name="Stolte C."/>
            <person name="Sykes S."/>
            <person name="Walk T."/>
            <person name="White J."/>
            <person name="Yandava C."/>
            <person name="Haas B."/>
            <person name="Nusbaum C."/>
            <person name="Birren B."/>
        </authorList>
    </citation>
    <scope>NUCLEOTIDE SEQUENCE [LARGE SCALE GENOMIC DNA]</scope>
    <source>
        <strain evidence="5">R3-111a-1</strain>
    </source>
</reference>
<dbReference type="AlphaFoldDB" id="J3NSN2"/>
<dbReference type="Proteomes" id="UP000006039">
    <property type="component" value="Unassembled WGS sequence"/>
</dbReference>
<gene>
    <name evidence="4" type="primary">20344740</name>
    <name evidence="3" type="ORF">GGTG_04282</name>
</gene>
<accession>J3NSN2</accession>
<dbReference type="PANTHER" id="PTHR14187">
    <property type="entry name" value="ALPHA KINASE/ELONGATION FACTOR 2 KINASE"/>
    <property type="match status" value="1"/>
</dbReference>
<evidence type="ECO:0000313" key="4">
    <source>
        <dbReference type="EnsemblFungi" id="EJT79195"/>
    </source>
</evidence>
<keyword evidence="5" id="KW-1185">Reference proteome</keyword>
<dbReference type="EMBL" id="GL385396">
    <property type="protein sequence ID" value="EJT79195.1"/>
    <property type="molecule type" value="Genomic_DNA"/>
</dbReference>
<dbReference type="InterPro" id="IPR043129">
    <property type="entry name" value="ATPase_NBD"/>
</dbReference>
<proteinExistence type="predicted"/>
<dbReference type="PANTHER" id="PTHR14187:SF82">
    <property type="entry name" value="FAMILY CHAPERONE, PUTATIVE (AFU_ORTHOLOGUE AFUA_7G08575)-RELATED"/>
    <property type="match status" value="1"/>
</dbReference>
<dbReference type="Pfam" id="PF00012">
    <property type="entry name" value="HSP70"/>
    <property type="match status" value="1"/>
</dbReference>
<dbReference type="SUPFAM" id="SSF53067">
    <property type="entry name" value="Actin-like ATPase domain"/>
    <property type="match status" value="2"/>
</dbReference>
<dbReference type="eggNOG" id="KOG0101">
    <property type="taxonomic scope" value="Eukaryota"/>
</dbReference>
<dbReference type="GeneID" id="20344740"/>
<dbReference type="Gene3D" id="3.90.640.10">
    <property type="entry name" value="Actin, Chain A, domain 4"/>
    <property type="match status" value="1"/>
</dbReference>
<dbReference type="Gene3D" id="3.30.420.40">
    <property type="match status" value="2"/>
</dbReference>
<evidence type="ECO:0000313" key="5">
    <source>
        <dbReference type="Proteomes" id="UP000006039"/>
    </source>
</evidence>
<evidence type="ECO:0000256" key="2">
    <source>
        <dbReference type="ARBA" id="ARBA00022840"/>
    </source>
</evidence>
<reference evidence="3" key="3">
    <citation type="submission" date="2010-09" db="EMBL/GenBank/DDBJ databases">
        <title>Annotation of Gaeumannomyces graminis var. tritici R3-111a-1.</title>
        <authorList>
            <consortium name="The Broad Institute Genome Sequencing Platform"/>
            <person name="Ma L.-J."/>
            <person name="Dead R."/>
            <person name="Young S.K."/>
            <person name="Zeng Q."/>
            <person name="Gargeya S."/>
            <person name="Fitzgerald M."/>
            <person name="Haas B."/>
            <person name="Abouelleil A."/>
            <person name="Alvarado L."/>
            <person name="Arachchi H.M."/>
            <person name="Berlin A."/>
            <person name="Brown A."/>
            <person name="Chapman S.B."/>
            <person name="Chen Z."/>
            <person name="Dunbar C."/>
            <person name="Freedman E."/>
            <person name="Gearin G."/>
            <person name="Gellesch M."/>
            <person name="Goldberg J."/>
            <person name="Griggs A."/>
            <person name="Gujja S."/>
            <person name="Heiman D."/>
            <person name="Howarth C."/>
            <person name="Larson L."/>
            <person name="Lui A."/>
            <person name="MacDonald P.J.P."/>
            <person name="Mehta T."/>
            <person name="Montmayeur A."/>
            <person name="Murphy C."/>
            <person name="Neiman D."/>
            <person name="Pearson M."/>
            <person name="Priest M."/>
            <person name="Roberts A."/>
            <person name="Saif S."/>
            <person name="Shea T."/>
            <person name="Shenoy N."/>
            <person name="Sisk P."/>
            <person name="Stolte C."/>
            <person name="Sykes S."/>
            <person name="Yandava C."/>
            <person name="Wortman J."/>
            <person name="Nusbaum C."/>
            <person name="Birren B."/>
        </authorList>
    </citation>
    <scope>NUCLEOTIDE SEQUENCE</scope>
    <source>
        <strain evidence="3">R3-111a-1</strain>
    </source>
</reference>
<protein>
    <recommendedName>
        <fullName evidence="6">Hsp70-like protein</fullName>
    </recommendedName>
</protein>
<reference evidence="4" key="5">
    <citation type="submission" date="2018-04" db="UniProtKB">
        <authorList>
            <consortium name="EnsemblFungi"/>
        </authorList>
    </citation>
    <scope>IDENTIFICATION</scope>
    <source>
        <strain evidence="4">R3-111a-1</strain>
    </source>
</reference>
<dbReference type="OrthoDB" id="2963168at2759"/>
<dbReference type="CDD" id="cd10170">
    <property type="entry name" value="ASKHA_NBD_HSP70"/>
    <property type="match status" value="1"/>
</dbReference>
<dbReference type="GO" id="GO:0140662">
    <property type="term" value="F:ATP-dependent protein folding chaperone"/>
    <property type="evidence" value="ECO:0007669"/>
    <property type="project" value="InterPro"/>
</dbReference>
<sequence length="574" mass="64278">MGGNRELIVAIDFGTTFTGVCWMETSRPFTHNTIGLWPGEDGTKKSSPKVPSELLKTGDTYQWGFQIPHQTAAREKLFKLRLHDDDTPPGASEAETLTRIYLECLHKHVWETLTDRFSAEVLRSVPIHFVITVPAIWTESAKIKTLNAARDAGFRGDRETQVVSEPEAAAIYTLVDKKDAAMLEVGKRYVVCDAGGGTVDLITYKVTQMRELMVEEVTEGNGGKWGSTILNKRFRDYLKNKNPTYWDEARLCEPMQEFETYKKTWRPEAPPMVLVVDRSIDPERQFEVPQKDMTEIIFEPIIQHVLDLIRGQIEAAGDGVAAVLMVGGFSESNYLRRRVQEAVDHQGIAVLQPGSPWTAVVRGAAMMGLRSVAPHLGQIQVTSRVARQSYGVELSVPFDDKVHDKSKKYGDRGGWKGLVKTMNWFIVKGKSYPEIDVAKLDFVYNIPKSKSGKKPDKEMVIYGHSASTPPPVYKDGDTIKIARLRLDQNRVSQEALNEVGVHWTWFHRYHKIAGALEVSYGSALIEYTVKLAGKVHDVITVHYDEEVSKGDTGSDVSVLALLGVDEDLDSPESR</sequence>
<evidence type="ECO:0008006" key="6">
    <source>
        <dbReference type="Google" id="ProtNLM"/>
    </source>
</evidence>
<dbReference type="GO" id="GO:0005524">
    <property type="term" value="F:ATP binding"/>
    <property type="evidence" value="ECO:0007669"/>
    <property type="project" value="UniProtKB-KW"/>
</dbReference>
<keyword evidence="1" id="KW-0547">Nucleotide-binding</keyword>
<evidence type="ECO:0000256" key="1">
    <source>
        <dbReference type="ARBA" id="ARBA00022741"/>
    </source>
</evidence>
<reference evidence="3" key="2">
    <citation type="submission" date="2010-07" db="EMBL/GenBank/DDBJ databases">
        <authorList>
            <consortium name="The Broad Institute Genome Sequencing Platform"/>
            <consortium name="Broad Institute Genome Sequencing Center for Infectious Disease"/>
            <person name="Ma L.-J."/>
            <person name="Dead R."/>
            <person name="Young S."/>
            <person name="Zeng Q."/>
            <person name="Koehrsen M."/>
            <person name="Alvarado L."/>
            <person name="Berlin A."/>
            <person name="Chapman S.B."/>
            <person name="Chen Z."/>
            <person name="Freedman E."/>
            <person name="Gellesch M."/>
            <person name="Goldberg J."/>
            <person name="Griggs A."/>
            <person name="Gujja S."/>
            <person name="Heilman E.R."/>
            <person name="Heiman D."/>
            <person name="Hepburn T."/>
            <person name="Howarth C."/>
            <person name="Jen D."/>
            <person name="Larson L."/>
            <person name="Mehta T."/>
            <person name="Neiman D."/>
            <person name="Pearson M."/>
            <person name="Roberts A."/>
            <person name="Saif S."/>
            <person name="Shea T."/>
            <person name="Shenoy N."/>
            <person name="Sisk P."/>
            <person name="Stolte C."/>
            <person name="Sykes S."/>
            <person name="Walk T."/>
            <person name="White J."/>
            <person name="Yandava C."/>
            <person name="Haas B."/>
            <person name="Nusbaum C."/>
            <person name="Birren B."/>
        </authorList>
    </citation>
    <scope>NUCLEOTIDE SEQUENCE</scope>
    <source>
        <strain evidence="3">R3-111a-1</strain>
    </source>
</reference>
<dbReference type="HOGENOM" id="CLU_009958_6_1_1"/>
<dbReference type="STRING" id="644352.J3NSN2"/>
<dbReference type="RefSeq" id="XP_009220340.1">
    <property type="nucleotide sequence ID" value="XM_009222076.1"/>
</dbReference>